<evidence type="ECO:0000259" key="8">
    <source>
        <dbReference type="Pfam" id="PF02163"/>
    </source>
</evidence>
<evidence type="ECO:0000256" key="1">
    <source>
        <dbReference type="ARBA" id="ARBA00001947"/>
    </source>
</evidence>
<name>A0ABW5VCA1_9BACI</name>
<keyword evidence="10" id="KW-1185">Reference proteome</keyword>
<evidence type="ECO:0000256" key="4">
    <source>
        <dbReference type="ARBA" id="ARBA00022692"/>
    </source>
</evidence>
<keyword evidence="5 7" id="KW-1133">Transmembrane helix</keyword>
<protein>
    <submittedName>
        <fullName evidence="9">Site-2 protease family protein</fullName>
    </submittedName>
</protein>
<evidence type="ECO:0000256" key="6">
    <source>
        <dbReference type="ARBA" id="ARBA00023136"/>
    </source>
</evidence>
<comment type="cofactor">
    <cofactor evidence="1">
        <name>Zn(2+)</name>
        <dbReference type="ChEBI" id="CHEBI:29105"/>
    </cofactor>
</comment>
<gene>
    <name evidence="9" type="ORF">ACFSUO_15060</name>
</gene>
<evidence type="ECO:0000256" key="3">
    <source>
        <dbReference type="ARBA" id="ARBA00007931"/>
    </source>
</evidence>
<comment type="caution">
    <text evidence="9">The sequence shown here is derived from an EMBL/GenBank/DDBJ whole genome shotgun (WGS) entry which is preliminary data.</text>
</comment>
<dbReference type="EMBL" id="JBHUNA010000040">
    <property type="protein sequence ID" value="MFD2762277.1"/>
    <property type="molecule type" value="Genomic_DNA"/>
</dbReference>
<comment type="similarity">
    <text evidence="3">Belongs to the peptidase M50B family.</text>
</comment>
<dbReference type="Pfam" id="PF02163">
    <property type="entry name" value="Peptidase_M50"/>
    <property type="match status" value="1"/>
</dbReference>
<dbReference type="GO" id="GO:0008233">
    <property type="term" value="F:peptidase activity"/>
    <property type="evidence" value="ECO:0007669"/>
    <property type="project" value="UniProtKB-KW"/>
</dbReference>
<keyword evidence="9" id="KW-0378">Hydrolase</keyword>
<keyword evidence="9" id="KW-0645">Protease</keyword>
<feature type="transmembrane region" description="Helical" evidence="7">
    <location>
        <begin position="111"/>
        <end position="132"/>
    </location>
</feature>
<feature type="domain" description="Peptidase M50" evidence="8">
    <location>
        <begin position="18"/>
        <end position="104"/>
    </location>
</feature>
<proteinExistence type="inferred from homology"/>
<dbReference type="RefSeq" id="WP_382395614.1">
    <property type="nucleotide sequence ID" value="NZ_JBHUNA010000040.1"/>
</dbReference>
<reference evidence="10" key="1">
    <citation type="journal article" date="2019" name="Int. J. Syst. Evol. Microbiol.">
        <title>The Global Catalogue of Microorganisms (GCM) 10K type strain sequencing project: providing services to taxonomists for standard genome sequencing and annotation.</title>
        <authorList>
            <consortium name="The Broad Institute Genomics Platform"/>
            <consortium name="The Broad Institute Genome Sequencing Center for Infectious Disease"/>
            <person name="Wu L."/>
            <person name="Ma J."/>
        </authorList>
    </citation>
    <scope>NUCLEOTIDE SEQUENCE [LARGE SCALE GENOMIC DNA]</scope>
    <source>
        <strain evidence="10">TISTR 1535</strain>
    </source>
</reference>
<dbReference type="Proteomes" id="UP001597502">
    <property type="component" value="Unassembled WGS sequence"/>
</dbReference>
<evidence type="ECO:0000256" key="2">
    <source>
        <dbReference type="ARBA" id="ARBA00004141"/>
    </source>
</evidence>
<evidence type="ECO:0000256" key="7">
    <source>
        <dbReference type="SAM" id="Phobius"/>
    </source>
</evidence>
<evidence type="ECO:0000313" key="9">
    <source>
        <dbReference type="EMBL" id="MFD2762277.1"/>
    </source>
</evidence>
<feature type="transmembrane region" description="Helical" evidence="7">
    <location>
        <begin position="82"/>
        <end position="105"/>
    </location>
</feature>
<keyword evidence="4 7" id="KW-0812">Transmembrane</keyword>
<dbReference type="InterPro" id="IPR008915">
    <property type="entry name" value="Peptidase_M50"/>
</dbReference>
<evidence type="ECO:0000256" key="5">
    <source>
        <dbReference type="ARBA" id="ARBA00022989"/>
    </source>
</evidence>
<sequence>MTMAIVLYLVFVAGPVGTIVHELGHAIGAKWAGADKIVLSIGSGKVIHYSRWKTMSFCIRMLFFFGGMAYSERAVPYRREEAIVIAAAGPLISASAAVVCFVSYNLYPADYILVLMLFHLWIAIINIIPFHLKGKQSDGYVIYKAIAQK</sequence>
<keyword evidence="6 7" id="KW-0472">Membrane</keyword>
<evidence type="ECO:0000313" key="10">
    <source>
        <dbReference type="Proteomes" id="UP001597502"/>
    </source>
</evidence>
<dbReference type="GO" id="GO:0006508">
    <property type="term" value="P:proteolysis"/>
    <property type="evidence" value="ECO:0007669"/>
    <property type="project" value="UniProtKB-KW"/>
</dbReference>
<accession>A0ABW5VCA1</accession>
<organism evidence="9 10">
    <name type="scientific">Lentibacillus juripiscarius</name>
    <dbReference type="NCBI Taxonomy" id="257446"/>
    <lineage>
        <taxon>Bacteria</taxon>
        <taxon>Bacillati</taxon>
        <taxon>Bacillota</taxon>
        <taxon>Bacilli</taxon>
        <taxon>Bacillales</taxon>
        <taxon>Bacillaceae</taxon>
        <taxon>Lentibacillus</taxon>
    </lineage>
</organism>
<comment type="subcellular location">
    <subcellularLocation>
        <location evidence="2">Membrane</location>
        <topology evidence="2">Multi-pass membrane protein</topology>
    </subcellularLocation>
</comment>